<keyword evidence="8" id="KW-0249">Electron transport</keyword>
<keyword evidence="10" id="KW-0186">Copper</keyword>
<protein>
    <recommendedName>
        <fullName evidence="3">cytochrome-c oxidase</fullName>
        <ecNumber evidence="3">7.1.1.9</ecNumber>
    </recommendedName>
    <alternativeName>
        <fullName evidence="13">Cytochrome aa3 subunit 2</fullName>
    </alternativeName>
</protein>
<dbReference type="Gene3D" id="1.10.287.90">
    <property type="match status" value="1"/>
</dbReference>
<dbReference type="InterPro" id="IPR002429">
    <property type="entry name" value="CcO_II-like_C"/>
</dbReference>
<evidence type="ECO:0000256" key="10">
    <source>
        <dbReference type="ARBA" id="ARBA00023008"/>
    </source>
</evidence>
<keyword evidence="4" id="KW-0813">Transport</keyword>
<dbReference type="InterPro" id="IPR036257">
    <property type="entry name" value="Cyt_c_oxidase_su2_TM_sf"/>
</dbReference>
<proteinExistence type="inferred from homology"/>
<evidence type="ECO:0000256" key="7">
    <source>
        <dbReference type="ARBA" id="ARBA00022967"/>
    </source>
</evidence>
<evidence type="ECO:0000256" key="11">
    <source>
        <dbReference type="ARBA" id="ARBA00023136"/>
    </source>
</evidence>
<gene>
    <name evidence="18" type="ORF">RVF87_15500</name>
</gene>
<dbReference type="PROSITE" id="PS51257">
    <property type="entry name" value="PROKAR_LIPOPROTEIN"/>
    <property type="match status" value="1"/>
</dbReference>
<dbReference type="PANTHER" id="PTHR22888:SF9">
    <property type="entry name" value="CYTOCHROME C OXIDASE SUBUNIT 2"/>
    <property type="match status" value="1"/>
</dbReference>
<feature type="transmembrane region" description="Helical" evidence="16">
    <location>
        <begin position="91"/>
        <end position="111"/>
    </location>
</feature>
<keyword evidence="19" id="KW-1185">Reference proteome</keyword>
<sequence>MIKRLSGLVVLGVGVLMTSGCSAEEALRFGWPEGITPEGQDMRTFWTWAVIAALAMGVIVWGLIFWTITFHRRRPNTAPEDEIPRQTGYNVPLELAYTAIPFVLIAVMFYFTVVVQNKVEAKEDNPAVVVDVTAFQWNWKFGYNSVTINGDQLVNPKTDSKKGEPFEEQIPKYREEDGEQERILGAAGGRSADIRDYLSYDKIETLGTSSEIPILVLPTDTRIQFDLAAADVIHSFWVPEFLFKRDVMPFPKENHQDPSFQVSKIDREGAFVGRCAEMCGTFHAMMNFEIRAVSPETFANYIKFRQGNPDATNAQALQAVCQTPQSVTTVPFDTRRVSNGTTPKDLGDASNTTIPNCKPEV</sequence>
<keyword evidence="7" id="KW-1278">Translocase</keyword>
<evidence type="ECO:0000256" key="13">
    <source>
        <dbReference type="ARBA" id="ARBA00031399"/>
    </source>
</evidence>
<feature type="domain" description="Cytochrome oxidase subunit II copper A binding" evidence="17">
    <location>
        <begin position="125"/>
        <end position="304"/>
    </location>
</feature>
<evidence type="ECO:0000313" key="18">
    <source>
        <dbReference type="EMBL" id="WYY06463.1"/>
    </source>
</evidence>
<evidence type="ECO:0000256" key="1">
    <source>
        <dbReference type="ARBA" id="ARBA00004141"/>
    </source>
</evidence>
<evidence type="ECO:0000259" key="17">
    <source>
        <dbReference type="PROSITE" id="PS50857"/>
    </source>
</evidence>
<keyword evidence="11 16" id="KW-0472">Membrane</keyword>
<dbReference type="InterPro" id="IPR045187">
    <property type="entry name" value="CcO_II"/>
</dbReference>
<dbReference type="Gene3D" id="2.60.40.420">
    <property type="entry name" value="Cupredoxins - blue copper proteins"/>
    <property type="match status" value="1"/>
</dbReference>
<dbReference type="SUPFAM" id="SSF81464">
    <property type="entry name" value="Cytochrome c oxidase subunit II-like, transmembrane region"/>
    <property type="match status" value="1"/>
</dbReference>
<dbReference type="InterPro" id="IPR008972">
    <property type="entry name" value="Cupredoxin"/>
</dbReference>
<comment type="similarity">
    <text evidence="2">Belongs to the cytochrome c oxidase subunit 2 family.</text>
</comment>
<evidence type="ECO:0000256" key="14">
    <source>
        <dbReference type="ARBA" id="ARBA00047816"/>
    </source>
</evidence>
<dbReference type="PANTHER" id="PTHR22888">
    <property type="entry name" value="CYTOCHROME C OXIDASE, SUBUNIT II"/>
    <property type="match status" value="1"/>
</dbReference>
<evidence type="ECO:0000256" key="4">
    <source>
        <dbReference type="ARBA" id="ARBA00022448"/>
    </source>
</evidence>
<evidence type="ECO:0000313" key="19">
    <source>
        <dbReference type="Proteomes" id="UP001479933"/>
    </source>
</evidence>
<dbReference type="Pfam" id="PF00116">
    <property type="entry name" value="COX2"/>
    <property type="match status" value="1"/>
</dbReference>
<name>A0ABZ2TYE2_9ACTN</name>
<comment type="catalytic activity">
    <reaction evidence="14">
        <text>4 Fe(II)-[cytochrome c] + O2 + 8 H(+)(in) = 4 Fe(III)-[cytochrome c] + 2 H2O + 4 H(+)(out)</text>
        <dbReference type="Rhea" id="RHEA:11436"/>
        <dbReference type="Rhea" id="RHEA-COMP:10350"/>
        <dbReference type="Rhea" id="RHEA-COMP:14399"/>
        <dbReference type="ChEBI" id="CHEBI:15377"/>
        <dbReference type="ChEBI" id="CHEBI:15378"/>
        <dbReference type="ChEBI" id="CHEBI:15379"/>
        <dbReference type="ChEBI" id="CHEBI:29033"/>
        <dbReference type="ChEBI" id="CHEBI:29034"/>
        <dbReference type="EC" id="7.1.1.9"/>
    </reaction>
</comment>
<feature type="region of interest" description="Disordered" evidence="15">
    <location>
        <begin position="336"/>
        <end position="361"/>
    </location>
</feature>
<reference evidence="18 19" key="1">
    <citation type="journal article" date="2023" name="Virus Evol.">
        <title>Computational host range prediction-The good, the bad, and the ugly.</title>
        <authorList>
            <person name="Howell A.A."/>
            <person name="Versoza C.J."/>
            <person name="Pfeifer S.P."/>
        </authorList>
    </citation>
    <scope>NUCLEOTIDE SEQUENCE [LARGE SCALE GENOMIC DNA]</scope>
    <source>
        <strain evidence="18 19">1610/1b</strain>
    </source>
</reference>
<dbReference type="EC" id="7.1.1.9" evidence="3"/>
<accession>A0ABZ2TYE2</accession>
<dbReference type="Proteomes" id="UP001479933">
    <property type="component" value="Chromosome"/>
</dbReference>
<evidence type="ECO:0000256" key="6">
    <source>
        <dbReference type="ARBA" id="ARBA00022723"/>
    </source>
</evidence>
<evidence type="ECO:0000256" key="2">
    <source>
        <dbReference type="ARBA" id="ARBA00007866"/>
    </source>
</evidence>
<feature type="transmembrane region" description="Helical" evidence="16">
    <location>
        <begin position="47"/>
        <end position="70"/>
    </location>
</feature>
<evidence type="ECO:0000256" key="9">
    <source>
        <dbReference type="ARBA" id="ARBA00022989"/>
    </source>
</evidence>
<keyword evidence="5 16" id="KW-0812">Transmembrane</keyword>
<evidence type="ECO:0000256" key="16">
    <source>
        <dbReference type="SAM" id="Phobius"/>
    </source>
</evidence>
<evidence type="ECO:0000256" key="8">
    <source>
        <dbReference type="ARBA" id="ARBA00022982"/>
    </source>
</evidence>
<dbReference type="InterPro" id="IPR001505">
    <property type="entry name" value="Copper_CuA"/>
</dbReference>
<comment type="subcellular location">
    <subcellularLocation>
        <location evidence="1">Membrane</location>
        <topology evidence="1">Multi-pass membrane protein</topology>
    </subcellularLocation>
</comment>
<keyword evidence="6" id="KW-0479">Metal-binding</keyword>
<dbReference type="SUPFAM" id="SSF49503">
    <property type="entry name" value="Cupredoxins"/>
    <property type="match status" value="1"/>
</dbReference>
<evidence type="ECO:0000256" key="15">
    <source>
        <dbReference type="SAM" id="MobiDB-lite"/>
    </source>
</evidence>
<organism evidence="18 19">
    <name type="scientific">Gordonia hydrophobica</name>
    <dbReference type="NCBI Taxonomy" id="40516"/>
    <lineage>
        <taxon>Bacteria</taxon>
        <taxon>Bacillati</taxon>
        <taxon>Actinomycetota</taxon>
        <taxon>Actinomycetes</taxon>
        <taxon>Mycobacteriales</taxon>
        <taxon>Gordoniaceae</taxon>
        <taxon>Gordonia</taxon>
    </lineage>
</organism>
<dbReference type="PROSITE" id="PS50857">
    <property type="entry name" value="COX2_CUA"/>
    <property type="match status" value="1"/>
</dbReference>
<evidence type="ECO:0000256" key="5">
    <source>
        <dbReference type="ARBA" id="ARBA00022692"/>
    </source>
</evidence>
<comment type="function">
    <text evidence="12">Subunits I and II form the functional core of the enzyme complex. Electrons originating in cytochrome c are transferred via heme a and Cu(A) to the binuclear center formed by heme a3 and Cu(B).</text>
</comment>
<dbReference type="EMBL" id="CP136137">
    <property type="protein sequence ID" value="WYY06463.1"/>
    <property type="molecule type" value="Genomic_DNA"/>
</dbReference>
<dbReference type="RefSeq" id="WP_157085971.1">
    <property type="nucleotide sequence ID" value="NZ_CP136137.1"/>
</dbReference>
<keyword evidence="9 16" id="KW-1133">Transmembrane helix</keyword>
<evidence type="ECO:0000256" key="12">
    <source>
        <dbReference type="ARBA" id="ARBA00024688"/>
    </source>
</evidence>
<evidence type="ECO:0000256" key="3">
    <source>
        <dbReference type="ARBA" id="ARBA00012949"/>
    </source>
</evidence>
<dbReference type="PROSITE" id="PS00078">
    <property type="entry name" value="COX2"/>
    <property type="match status" value="1"/>
</dbReference>